<comment type="caution">
    <text evidence="2">The sequence shown here is derived from an EMBL/GenBank/DDBJ whole genome shotgun (WGS) entry which is preliminary data.</text>
</comment>
<proteinExistence type="predicted"/>
<evidence type="ECO:0000256" key="1">
    <source>
        <dbReference type="SAM" id="MobiDB-lite"/>
    </source>
</evidence>
<feature type="region of interest" description="Disordered" evidence="1">
    <location>
        <begin position="1"/>
        <end position="82"/>
    </location>
</feature>
<sequence>MVSTRSKTAQTHFEDFTTKDNNPFPERQPASPKNAAPKANTSRKRKSTSTETEEAQQSPKRTKTSPSKPKTETTDDRANDVVKVNRAPVLHLWAASVAHHVHSELEWETCLSAGSAISTICAVAKGRSVGTIAEKDDDSNSSKDKKQDEEEIEVMHFKLRIKDGLAVVGGEGKGKSGGEDALKKKFGDGEYERTKRVFEEALRNWEGSEEVLNGKAFHMYEDFRPDVSKGQKGLGGKGELKLQTVRDVVGKREASHI</sequence>
<reference evidence="2" key="1">
    <citation type="submission" date="2019-04" db="EMBL/GenBank/DDBJ databases">
        <title>Sequencing of skin fungus with MAO and IRED activity.</title>
        <authorList>
            <person name="Marsaioli A.J."/>
            <person name="Bonatto J.M.C."/>
            <person name="Reis Junior O."/>
        </authorList>
    </citation>
    <scope>NUCLEOTIDE SEQUENCE</scope>
    <source>
        <strain evidence="2">28M1</strain>
    </source>
</reference>
<evidence type="ECO:0000313" key="3">
    <source>
        <dbReference type="Proteomes" id="UP000758155"/>
    </source>
</evidence>
<dbReference type="OrthoDB" id="514070at2759"/>
<dbReference type="AlphaFoldDB" id="A0A9P5C029"/>
<name>A0A9P5C029_9PLEO</name>
<feature type="compositionally biased region" description="Polar residues" evidence="1">
    <location>
        <begin position="1"/>
        <end position="11"/>
    </location>
</feature>
<dbReference type="Proteomes" id="UP000758155">
    <property type="component" value="Unassembled WGS sequence"/>
</dbReference>
<dbReference type="EMBL" id="SWKV01000035">
    <property type="protein sequence ID" value="KAF3038662.1"/>
    <property type="molecule type" value="Genomic_DNA"/>
</dbReference>
<gene>
    <name evidence="2" type="ORF">E8E12_006778</name>
</gene>
<organism evidence="2 3">
    <name type="scientific">Didymella heteroderae</name>
    <dbReference type="NCBI Taxonomy" id="1769908"/>
    <lineage>
        <taxon>Eukaryota</taxon>
        <taxon>Fungi</taxon>
        <taxon>Dikarya</taxon>
        <taxon>Ascomycota</taxon>
        <taxon>Pezizomycotina</taxon>
        <taxon>Dothideomycetes</taxon>
        <taxon>Pleosporomycetidae</taxon>
        <taxon>Pleosporales</taxon>
        <taxon>Pleosporineae</taxon>
        <taxon>Didymellaceae</taxon>
        <taxon>Didymella</taxon>
    </lineage>
</organism>
<protein>
    <submittedName>
        <fullName evidence="2">Uncharacterized protein</fullName>
    </submittedName>
</protein>
<feature type="compositionally biased region" description="Basic and acidic residues" evidence="1">
    <location>
        <begin position="69"/>
        <end position="80"/>
    </location>
</feature>
<evidence type="ECO:0000313" key="2">
    <source>
        <dbReference type="EMBL" id="KAF3038662.1"/>
    </source>
</evidence>
<feature type="compositionally biased region" description="Low complexity" evidence="1">
    <location>
        <begin position="29"/>
        <end position="40"/>
    </location>
</feature>
<keyword evidence="3" id="KW-1185">Reference proteome</keyword>
<accession>A0A9P5C029</accession>